<accession>A0A1N7FID6</accession>
<dbReference type="InterPro" id="IPR009056">
    <property type="entry name" value="Cyt_c-like_dom"/>
</dbReference>
<dbReference type="GO" id="GO:0009055">
    <property type="term" value="F:electron transfer activity"/>
    <property type="evidence" value="ECO:0007669"/>
    <property type="project" value="InterPro"/>
</dbReference>
<evidence type="ECO:0000256" key="4">
    <source>
        <dbReference type="PROSITE-ProRule" id="PRU00433"/>
    </source>
</evidence>
<reference evidence="6 7" key="1">
    <citation type="submission" date="2017-01" db="EMBL/GenBank/DDBJ databases">
        <authorList>
            <person name="Mah S.A."/>
            <person name="Swanson W.J."/>
            <person name="Moy G.W."/>
            <person name="Vacquier V.D."/>
        </authorList>
    </citation>
    <scope>NUCLEOTIDE SEQUENCE [LARGE SCALE GENOMIC DNA]</scope>
    <source>
        <strain evidence="6 7">DSM 29590</strain>
    </source>
</reference>
<evidence type="ECO:0000256" key="2">
    <source>
        <dbReference type="ARBA" id="ARBA00022723"/>
    </source>
</evidence>
<sequence>MKQAWIWGGLTGVGALAACVEMASMPEAGEGRALYVENCAQCHGPVGRGDGPWAEGMNPAPSNLTQLAENGSFPRARVLSTIDGYHRAQVPGQQMPEFGALLTGETVPVDVGDGVMTPTPRPLAALLSYLESIQET</sequence>
<dbReference type="InterPro" id="IPR036909">
    <property type="entry name" value="Cyt_c-like_dom_sf"/>
</dbReference>
<dbReference type="GO" id="GO:0020037">
    <property type="term" value="F:heme binding"/>
    <property type="evidence" value="ECO:0007669"/>
    <property type="project" value="InterPro"/>
</dbReference>
<dbReference type="Proteomes" id="UP000186019">
    <property type="component" value="Unassembled WGS sequence"/>
</dbReference>
<dbReference type="AlphaFoldDB" id="A0A1N7FID6"/>
<dbReference type="PROSITE" id="PS51007">
    <property type="entry name" value="CYTC"/>
    <property type="match status" value="1"/>
</dbReference>
<dbReference type="Gene3D" id="1.10.760.10">
    <property type="entry name" value="Cytochrome c-like domain"/>
    <property type="match status" value="1"/>
</dbReference>
<organism evidence="6 7">
    <name type="scientific">Roseovarius nanhaiticus</name>
    <dbReference type="NCBI Taxonomy" id="573024"/>
    <lineage>
        <taxon>Bacteria</taxon>
        <taxon>Pseudomonadati</taxon>
        <taxon>Pseudomonadota</taxon>
        <taxon>Alphaproteobacteria</taxon>
        <taxon>Rhodobacterales</taxon>
        <taxon>Roseobacteraceae</taxon>
        <taxon>Roseovarius</taxon>
    </lineage>
</organism>
<feature type="domain" description="Cytochrome c" evidence="5">
    <location>
        <begin position="26"/>
        <end position="134"/>
    </location>
</feature>
<dbReference type="OrthoDB" id="5514238at2"/>
<evidence type="ECO:0000256" key="1">
    <source>
        <dbReference type="ARBA" id="ARBA00022617"/>
    </source>
</evidence>
<dbReference type="PROSITE" id="PS51257">
    <property type="entry name" value="PROKAR_LIPOPROTEIN"/>
    <property type="match status" value="1"/>
</dbReference>
<evidence type="ECO:0000256" key="3">
    <source>
        <dbReference type="ARBA" id="ARBA00023004"/>
    </source>
</evidence>
<keyword evidence="1 4" id="KW-0349">Heme</keyword>
<name>A0A1N7FID6_9RHOB</name>
<keyword evidence="2 4" id="KW-0479">Metal-binding</keyword>
<proteinExistence type="predicted"/>
<evidence type="ECO:0000313" key="6">
    <source>
        <dbReference type="EMBL" id="SIS00050.1"/>
    </source>
</evidence>
<dbReference type="GO" id="GO:0046872">
    <property type="term" value="F:metal ion binding"/>
    <property type="evidence" value="ECO:0007669"/>
    <property type="project" value="UniProtKB-KW"/>
</dbReference>
<gene>
    <name evidence="6" type="ORF">SAMN05421666_1066</name>
</gene>
<protein>
    <submittedName>
        <fullName evidence="6">Cytochrome C oxidase, cbb3-type, subunit III</fullName>
    </submittedName>
</protein>
<evidence type="ECO:0000259" key="5">
    <source>
        <dbReference type="PROSITE" id="PS51007"/>
    </source>
</evidence>
<dbReference type="EMBL" id="FTNV01000001">
    <property type="protein sequence ID" value="SIS00050.1"/>
    <property type="molecule type" value="Genomic_DNA"/>
</dbReference>
<dbReference type="SUPFAM" id="SSF46626">
    <property type="entry name" value="Cytochrome c"/>
    <property type="match status" value="1"/>
</dbReference>
<dbReference type="Pfam" id="PF13442">
    <property type="entry name" value="Cytochrome_CBB3"/>
    <property type="match status" value="1"/>
</dbReference>
<evidence type="ECO:0000313" key="7">
    <source>
        <dbReference type="Proteomes" id="UP000186019"/>
    </source>
</evidence>
<dbReference type="RefSeq" id="WP_076531615.1">
    <property type="nucleotide sequence ID" value="NZ_FOAC01000001.1"/>
</dbReference>
<keyword evidence="7" id="KW-1185">Reference proteome</keyword>
<keyword evidence="3 4" id="KW-0408">Iron</keyword>
<dbReference type="STRING" id="573024.SAMN05216208_1070"/>